<reference evidence="2 3" key="1">
    <citation type="submission" date="2022-11" db="EMBL/GenBank/DDBJ databases">
        <title>Mycobacterium sp. nov.</title>
        <authorList>
            <person name="Papic B."/>
            <person name="Spicic S."/>
            <person name="Duvnjak S."/>
        </authorList>
    </citation>
    <scope>NUCLEOTIDE SEQUENCE [LARGE SCALE GENOMIC DNA]</scope>
    <source>
        <strain evidence="2 3">CVI_P4</strain>
    </source>
</reference>
<proteinExistence type="predicted"/>
<gene>
    <name evidence="2" type="ORF">ORI27_32325</name>
</gene>
<dbReference type="EMBL" id="JAPJDO010000075">
    <property type="protein sequence ID" value="MCX2941374.1"/>
    <property type="molecule type" value="Genomic_DNA"/>
</dbReference>
<accession>A0ABT3SPA9</accession>
<protein>
    <submittedName>
        <fullName evidence="2">Uncharacterized protein</fullName>
    </submittedName>
</protein>
<comment type="caution">
    <text evidence="2">The sequence shown here is derived from an EMBL/GenBank/DDBJ whole genome shotgun (WGS) entry which is preliminary data.</text>
</comment>
<keyword evidence="3" id="KW-1185">Reference proteome</keyword>
<evidence type="ECO:0000313" key="3">
    <source>
        <dbReference type="Proteomes" id="UP001300745"/>
    </source>
</evidence>
<dbReference type="RefSeq" id="WP_266001323.1">
    <property type="nucleotide sequence ID" value="NZ_JAPJDN010000075.1"/>
</dbReference>
<evidence type="ECO:0000313" key="2">
    <source>
        <dbReference type="EMBL" id="MCX2941374.1"/>
    </source>
</evidence>
<evidence type="ECO:0000256" key="1">
    <source>
        <dbReference type="SAM" id="MobiDB-lite"/>
    </source>
</evidence>
<feature type="region of interest" description="Disordered" evidence="1">
    <location>
        <begin position="1"/>
        <end position="44"/>
    </location>
</feature>
<feature type="compositionally biased region" description="Polar residues" evidence="1">
    <location>
        <begin position="1"/>
        <end position="34"/>
    </location>
</feature>
<sequence>MKTSMAMVNSTGTHRSVTGSIANTSSGVVSSIANSPGRVARRRP</sequence>
<organism evidence="2 3">
    <name type="scientific">Mycobacterium pinniadriaticum</name>
    <dbReference type="NCBI Taxonomy" id="2994102"/>
    <lineage>
        <taxon>Bacteria</taxon>
        <taxon>Bacillati</taxon>
        <taxon>Actinomycetota</taxon>
        <taxon>Actinomycetes</taxon>
        <taxon>Mycobacteriales</taxon>
        <taxon>Mycobacteriaceae</taxon>
        <taxon>Mycobacterium</taxon>
    </lineage>
</organism>
<name>A0ABT3SPA9_9MYCO</name>
<dbReference type="Proteomes" id="UP001300745">
    <property type="component" value="Unassembled WGS sequence"/>
</dbReference>